<dbReference type="FunFam" id="1.10.630.10:FF:000026">
    <property type="entry name" value="Cytochrome P450 82C4"/>
    <property type="match status" value="1"/>
</dbReference>
<evidence type="ECO:0000313" key="17">
    <source>
        <dbReference type="Proteomes" id="UP000250235"/>
    </source>
</evidence>
<accession>A0A2Z7A9V6</accession>
<dbReference type="GO" id="GO:0005506">
    <property type="term" value="F:iron ion binding"/>
    <property type="evidence" value="ECO:0007669"/>
    <property type="project" value="InterPro"/>
</dbReference>
<comment type="subcellular location">
    <subcellularLocation>
        <location evidence="2">Membrane</location>
        <topology evidence="2">Single-pass membrane protein</topology>
    </subcellularLocation>
</comment>
<dbReference type="InterPro" id="IPR017972">
    <property type="entry name" value="Cyt_P450_CS"/>
</dbReference>
<keyword evidence="6 14" id="KW-0408">Iron</keyword>
<dbReference type="PRINTS" id="PR00385">
    <property type="entry name" value="P450"/>
</dbReference>
<evidence type="ECO:0000256" key="10">
    <source>
        <dbReference type="ARBA" id="ARBA00051691"/>
    </source>
</evidence>
<evidence type="ECO:0000256" key="9">
    <source>
        <dbReference type="ARBA" id="ARBA00050930"/>
    </source>
</evidence>
<keyword evidence="17" id="KW-1185">Reference proteome</keyword>
<evidence type="ECO:0000256" key="3">
    <source>
        <dbReference type="ARBA" id="ARBA00022617"/>
    </source>
</evidence>
<dbReference type="AlphaFoldDB" id="A0A2Z7A9V6"/>
<evidence type="ECO:0000256" key="7">
    <source>
        <dbReference type="ARBA" id="ARBA00023033"/>
    </source>
</evidence>
<comment type="similarity">
    <text evidence="15">Belongs to the cytochrome P450 family.</text>
</comment>
<comment type="catalytic activity">
    <reaction evidence="12">
        <text>apigenin 4',7-dimethyl ether + reduced [NADPH--hemoprotein reductase] + O2 = ladanein + oxidized [NADPH--hemoprotein reductase] + H2O + H(+)</text>
        <dbReference type="Rhea" id="RHEA:73435"/>
        <dbReference type="Rhea" id="RHEA-COMP:11964"/>
        <dbReference type="Rhea" id="RHEA-COMP:11965"/>
        <dbReference type="ChEBI" id="CHEBI:2769"/>
        <dbReference type="ChEBI" id="CHEBI:15377"/>
        <dbReference type="ChEBI" id="CHEBI:15378"/>
        <dbReference type="ChEBI" id="CHEBI:15379"/>
        <dbReference type="ChEBI" id="CHEBI:57618"/>
        <dbReference type="ChEBI" id="CHEBI:58210"/>
        <dbReference type="ChEBI" id="CHEBI:192702"/>
    </reaction>
    <physiologicalReaction direction="left-to-right" evidence="12">
        <dbReference type="Rhea" id="RHEA:73436"/>
    </physiologicalReaction>
</comment>
<evidence type="ECO:0000256" key="15">
    <source>
        <dbReference type="RuleBase" id="RU000461"/>
    </source>
</evidence>
<evidence type="ECO:0000256" key="13">
    <source>
        <dbReference type="ARBA" id="ARBA00067499"/>
    </source>
</evidence>
<comment type="catalytic activity">
    <reaction evidence="11">
        <text>(2S)-naringenin 4',7-dimethyl ether + reduced [NADPH--hemoprotein reductase] + O2 = (2S)-carthamidin-4',7-dimethyl ether + oxidized [NADPH--hemoprotein reductase] + H2O + H(+)</text>
        <dbReference type="Rhea" id="RHEA:73439"/>
        <dbReference type="Rhea" id="RHEA-COMP:11964"/>
        <dbReference type="Rhea" id="RHEA-COMP:11965"/>
        <dbReference type="ChEBI" id="CHEBI:15377"/>
        <dbReference type="ChEBI" id="CHEBI:15378"/>
        <dbReference type="ChEBI" id="CHEBI:15379"/>
        <dbReference type="ChEBI" id="CHEBI:57618"/>
        <dbReference type="ChEBI" id="CHEBI:58210"/>
        <dbReference type="ChEBI" id="CHEBI:192816"/>
        <dbReference type="ChEBI" id="CHEBI:192817"/>
    </reaction>
    <physiologicalReaction direction="left-to-right" evidence="11">
        <dbReference type="Rhea" id="RHEA:73440"/>
    </physiologicalReaction>
</comment>
<dbReference type="PROSITE" id="PS00086">
    <property type="entry name" value="CYTOCHROME_P450"/>
    <property type="match status" value="1"/>
</dbReference>
<evidence type="ECO:0000256" key="8">
    <source>
        <dbReference type="ARBA" id="ARBA00034479"/>
    </source>
</evidence>
<evidence type="ECO:0000256" key="12">
    <source>
        <dbReference type="ARBA" id="ARBA00052216"/>
    </source>
</evidence>
<dbReference type="GO" id="GO:0016020">
    <property type="term" value="C:membrane"/>
    <property type="evidence" value="ECO:0007669"/>
    <property type="project" value="UniProtKB-SubCell"/>
</dbReference>
<evidence type="ECO:0000256" key="2">
    <source>
        <dbReference type="ARBA" id="ARBA00004167"/>
    </source>
</evidence>
<keyword evidence="5 15" id="KW-0560">Oxidoreductase</keyword>
<keyword evidence="4 14" id="KW-0479">Metal-binding</keyword>
<evidence type="ECO:0000256" key="6">
    <source>
        <dbReference type="ARBA" id="ARBA00023004"/>
    </source>
</evidence>
<evidence type="ECO:0000256" key="5">
    <source>
        <dbReference type="ARBA" id="ARBA00023002"/>
    </source>
</evidence>
<organism evidence="16 17">
    <name type="scientific">Dorcoceras hygrometricum</name>
    <dbReference type="NCBI Taxonomy" id="472368"/>
    <lineage>
        <taxon>Eukaryota</taxon>
        <taxon>Viridiplantae</taxon>
        <taxon>Streptophyta</taxon>
        <taxon>Embryophyta</taxon>
        <taxon>Tracheophyta</taxon>
        <taxon>Spermatophyta</taxon>
        <taxon>Magnoliopsida</taxon>
        <taxon>eudicotyledons</taxon>
        <taxon>Gunneridae</taxon>
        <taxon>Pentapetalae</taxon>
        <taxon>asterids</taxon>
        <taxon>lamiids</taxon>
        <taxon>Lamiales</taxon>
        <taxon>Gesneriaceae</taxon>
        <taxon>Didymocarpoideae</taxon>
        <taxon>Trichosporeae</taxon>
        <taxon>Loxocarpinae</taxon>
        <taxon>Dorcoceras</taxon>
    </lineage>
</organism>
<evidence type="ECO:0000256" key="14">
    <source>
        <dbReference type="PIRSR" id="PIRSR602401-1"/>
    </source>
</evidence>
<dbReference type="GO" id="GO:0004497">
    <property type="term" value="F:monooxygenase activity"/>
    <property type="evidence" value="ECO:0007669"/>
    <property type="project" value="UniProtKB-KW"/>
</dbReference>
<dbReference type="Pfam" id="PF00067">
    <property type="entry name" value="p450"/>
    <property type="match status" value="1"/>
</dbReference>
<dbReference type="GO" id="GO:0020037">
    <property type="term" value="F:heme binding"/>
    <property type="evidence" value="ECO:0007669"/>
    <property type="project" value="InterPro"/>
</dbReference>
<protein>
    <recommendedName>
        <fullName evidence="13">Flavonoid-6-hydroxylase</fullName>
    </recommendedName>
</protein>
<comment type="pathway">
    <text evidence="8">Flavonoid metabolism.</text>
</comment>
<dbReference type="EMBL" id="KV017460">
    <property type="protein sequence ID" value="KZV18411.1"/>
    <property type="molecule type" value="Genomic_DNA"/>
</dbReference>
<proteinExistence type="inferred from homology"/>
<dbReference type="OrthoDB" id="1055148at2759"/>
<feature type="binding site" description="axial binding residue" evidence="14">
    <location>
        <position position="435"/>
    </location>
    <ligand>
        <name>heme</name>
        <dbReference type="ChEBI" id="CHEBI:30413"/>
    </ligand>
    <ligandPart>
        <name>Fe</name>
        <dbReference type="ChEBI" id="CHEBI:18248"/>
    </ligandPart>
</feature>
<evidence type="ECO:0000256" key="1">
    <source>
        <dbReference type="ARBA" id="ARBA00001971"/>
    </source>
</evidence>
<comment type="cofactor">
    <cofactor evidence="1 14">
        <name>heme</name>
        <dbReference type="ChEBI" id="CHEBI:30413"/>
    </cofactor>
</comment>
<keyword evidence="3 14" id="KW-0349">Heme</keyword>
<evidence type="ECO:0000256" key="11">
    <source>
        <dbReference type="ARBA" id="ARBA00052049"/>
    </source>
</evidence>
<evidence type="ECO:0000313" key="16">
    <source>
        <dbReference type="EMBL" id="KZV18411.1"/>
    </source>
</evidence>
<sequence length="503" mass="57161">MEINLVSNALLFFFVYLVYKSLARRRYRLPPSPAVSFPIIGHLHLLKHPLHRRLHQLSRISGGQILYLKLGVRRAIVVSSVDLVEECLAKNDTIFANRPHLLVDKYVGYNHRTISGSSYGDHWRSLRRIVAQDLLSVARLNGFLHIRAEEIRHLLAGLEKASRNGFSKVGLRARLSELSFNVVVRMIAGKRYFTQEKEGEQRGFLEMIKQVFEIAQTSNPQDFLPFLQWIDYGGFKKKIIPLSKELDGLFQSLVDEHRVEKKNTMIGHLNQINNSIFQHLTLQLATPCIHNTQNMILAGTDTSSVTVEWAMSLLVNHPHVLEKARKELDSQVGLHRLIDEEDLPNLPYLRSIISETFRLFPPGPLLIPHQSSEDCVVGGYDIPRGTMLLINVWAVHRDPDVWEQPTIFNPDRFEGKDQLDQKYKLLPFGVGKRACPGLGLGQRTVGLALGSLIQCFEWERTTVEEVDLHEGLGLTMPKLNPLEVMCKPRAAMYEVIQGAISQG</sequence>
<dbReference type="Proteomes" id="UP000250235">
    <property type="component" value="Unassembled WGS sequence"/>
</dbReference>
<dbReference type="InterPro" id="IPR050651">
    <property type="entry name" value="Plant_Cytochrome_P450_Monoox"/>
</dbReference>
<dbReference type="InterPro" id="IPR036396">
    <property type="entry name" value="Cyt_P450_sf"/>
</dbReference>
<dbReference type="SUPFAM" id="SSF48264">
    <property type="entry name" value="Cytochrome P450"/>
    <property type="match status" value="1"/>
</dbReference>
<dbReference type="GO" id="GO:0016705">
    <property type="term" value="F:oxidoreductase activity, acting on paired donors, with incorporation or reduction of molecular oxygen"/>
    <property type="evidence" value="ECO:0007669"/>
    <property type="project" value="InterPro"/>
</dbReference>
<comment type="catalytic activity">
    <reaction evidence="10">
        <text>genkwanin + reduced [NADPH--hemoprotein reductase] + O2 = scutellarein 7-methyl ether + oxidized [NADPH--hemoprotein reductase] + H2O</text>
        <dbReference type="Rhea" id="RHEA:73427"/>
        <dbReference type="Rhea" id="RHEA-COMP:11964"/>
        <dbReference type="Rhea" id="RHEA-COMP:11965"/>
        <dbReference type="ChEBI" id="CHEBI:15377"/>
        <dbReference type="ChEBI" id="CHEBI:15379"/>
        <dbReference type="ChEBI" id="CHEBI:57618"/>
        <dbReference type="ChEBI" id="CHEBI:58210"/>
        <dbReference type="ChEBI" id="CHEBI:192700"/>
        <dbReference type="ChEBI" id="CHEBI:192701"/>
    </reaction>
    <physiologicalReaction direction="left-to-right" evidence="10">
        <dbReference type="Rhea" id="RHEA:73428"/>
    </physiologicalReaction>
</comment>
<evidence type="ECO:0000256" key="4">
    <source>
        <dbReference type="ARBA" id="ARBA00022723"/>
    </source>
</evidence>
<keyword evidence="7 15" id="KW-0503">Monooxygenase</keyword>
<dbReference type="PANTHER" id="PTHR47947:SF57">
    <property type="entry name" value="CYTOCHROME P450 81F3-LIKE"/>
    <property type="match status" value="1"/>
</dbReference>
<dbReference type="InterPro" id="IPR002401">
    <property type="entry name" value="Cyt_P450_E_grp-I"/>
</dbReference>
<dbReference type="InterPro" id="IPR001128">
    <property type="entry name" value="Cyt_P450"/>
</dbReference>
<gene>
    <name evidence="16" type="ORF">F511_19187</name>
</gene>
<dbReference type="CDD" id="cd20653">
    <property type="entry name" value="CYP81"/>
    <property type="match status" value="1"/>
</dbReference>
<name>A0A2Z7A9V6_9LAMI</name>
<reference evidence="16 17" key="1">
    <citation type="journal article" date="2015" name="Proc. Natl. Acad. Sci. U.S.A.">
        <title>The resurrection genome of Boea hygrometrica: A blueprint for survival of dehydration.</title>
        <authorList>
            <person name="Xiao L."/>
            <person name="Yang G."/>
            <person name="Zhang L."/>
            <person name="Yang X."/>
            <person name="Zhao S."/>
            <person name="Ji Z."/>
            <person name="Zhou Q."/>
            <person name="Hu M."/>
            <person name="Wang Y."/>
            <person name="Chen M."/>
            <person name="Xu Y."/>
            <person name="Jin H."/>
            <person name="Xiao X."/>
            <person name="Hu G."/>
            <person name="Bao F."/>
            <person name="Hu Y."/>
            <person name="Wan P."/>
            <person name="Li L."/>
            <person name="Deng X."/>
            <person name="Kuang T."/>
            <person name="Xiang C."/>
            <person name="Zhu J.K."/>
            <person name="Oliver M.J."/>
            <person name="He Y."/>
        </authorList>
    </citation>
    <scope>NUCLEOTIDE SEQUENCE [LARGE SCALE GENOMIC DNA]</scope>
    <source>
        <strain evidence="17">cv. XS01</strain>
    </source>
</reference>
<comment type="catalytic activity">
    <reaction evidence="9">
        <text>(2S)-sakuranetin + reduced [NADPH--hemoprotein reductase] + O2 = (2S)-7-methylcarthamidin + oxidized [NADPH--hemoprotein reductase] + H2O + H(+)</text>
        <dbReference type="Rhea" id="RHEA:73431"/>
        <dbReference type="Rhea" id="RHEA-COMP:11964"/>
        <dbReference type="Rhea" id="RHEA-COMP:11965"/>
        <dbReference type="ChEBI" id="CHEBI:15377"/>
        <dbReference type="ChEBI" id="CHEBI:15378"/>
        <dbReference type="ChEBI" id="CHEBI:15379"/>
        <dbReference type="ChEBI" id="CHEBI:28927"/>
        <dbReference type="ChEBI" id="CHEBI:57618"/>
        <dbReference type="ChEBI" id="CHEBI:58210"/>
        <dbReference type="ChEBI" id="CHEBI:192815"/>
    </reaction>
    <physiologicalReaction direction="left-to-right" evidence="9">
        <dbReference type="Rhea" id="RHEA:73432"/>
    </physiologicalReaction>
</comment>
<dbReference type="PANTHER" id="PTHR47947">
    <property type="entry name" value="CYTOCHROME P450 82C3-RELATED"/>
    <property type="match status" value="1"/>
</dbReference>
<dbReference type="PRINTS" id="PR00463">
    <property type="entry name" value="EP450I"/>
</dbReference>
<dbReference type="Gene3D" id="1.10.630.10">
    <property type="entry name" value="Cytochrome P450"/>
    <property type="match status" value="1"/>
</dbReference>